<name>A0ABQ5VGD6_9RHOB</name>
<reference evidence="1" key="1">
    <citation type="journal article" date="2014" name="Int. J. Syst. Evol. Microbiol.">
        <title>Complete genome of a new Firmicutes species belonging to the dominant human colonic microbiota ('Ruminococcus bicirculans') reveals two chromosomes and a selective capacity to utilize plant glucans.</title>
        <authorList>
            <consortium name="NISC Comparative Sequencing Program"/>
            <person name="Wegmann U."/>
            <person name="Louis P."/>
            <person name="Goesmann A."/>
            <person name="Henrissat B."/>
            <person name="Duncan S.H."/>
            <person name="Flint H.J."/>
        </authorList>
    </citation>
    <scope>NUCLEOTIDE SEQUENCE</scope>
    <source>
        <strain evidence="1">NBRC 109915</strain>
    </source>
</reference>
<protein>
    <submittedName>
        <fullName evidence="1">Uncharacterized protein</fullName>
    </submittedName>
</protein>
<comment type="caution">
    <text evidence="1">The sequence shown here is derived from an EMBL/GenBank/DDBJ whole genome shotgun (WGS) entry which is preliminary data.</text>
</comment>
<evidence type="ECO:0000313" key="1">
    <source>
        <dbReference type="EMBL" id="GLQ26139.1"/>
    </source>
</evidence>
<dbReference type="RefSeq" id="WP_284371032.1">
    <property type="nucleotide sequence ID" value="NZ_BSNL01000001.1"/>
</dbReference>
<reference evidence="1" key="2">
    <citation type="submission" date="2023-01" db="EMBL/GenBank/DDBJ databases">
        <title>Draft genome sequence of Sulfitobacter pacificus strain NBRC 109915.</title>
        <authorList>
            <person name="Sun Q."/>
            <person name="Mori K."/>
        </authorList>
    </citation>
    <scope>NUCLEOTIDE SEQUENCE</scope>
    <source>
        <strain evidence="1">NBRC 109915</strain>
    </source>
</reference>
<gene>
    <name evidence="1" type="ORF">GCM10007927_09420</name>
</gene>
<dbReference type="EMBL" id="BSNL01000001">
    <property type="protein sequence ID" value="GLQ26139.1"/>
    <property type="molecule type" value="Genomic_DNA"/>
</dbReference>
<organism evidence="1 2">
    <name type="scientific">Sulfitobacter pacificus</name>
    <dbReference type="NCBI Taxonomy" id="1499314"/>
    <lineage>
        <taxon>Bacteria</taxon>
        <taxon>Pseudomonadati</taxon>
        <taxon>Pseudomonadota</taxon>
        <taxon>Alphaproteobacteria</taxon>
        <taxon>Rhodobacterales</taxon>
        <taxon>Roseobacteraceae</taxon>
        <taxon>Sulfitobacter</taxon>
    </lineage>
</organism>
<keyword evidence="2" id="KW-1185">Reference proteome</keyword>
<dbReference type="Proteomes" id="UP001161388">
    <property type="component" value="Unassembled WGS sequence"/>
</dbReference>
<accession>A0ABQ5VGD6</accession>
<evidence type="ECO:0000313" key="2">
    <source>
        <dbReference type="Proteomes" id="UP001161388"/>
    </source>
</evidence>
<sequence>MTKPTKPAAVDGPTLDDAADAQLFSSKTFAWVEYTPLAVQYMADSNDYVDLVAAAVDADAMATEAGRAQAVLKAGEAADSADEAAASETQAGLYAAAAGASSPVDLTSSDFGDLLQVVDVGAGVKGLAMSSQRLERSASFLGGTPSLNLAAAQFHYGTLTANTVFTFDVSGFGALTGEVIFFVLEITQDATLRTITFPASVEWKGGAAPDVPAVGEKAVYTFASRDLGVTWLGTFNGAEFA</sequence>
<proteinExistence type="predicted"/>